<accession>A0A9N9LBG2</accession>
<dbReference type="Proteomes" id="UP000696280">
    <property type="component" value="Unassembled WGS sequence"/>
</dbReference>
<dbReference type="AlphaFoldDB" id="A0A9N9LBG2"/>
<dbReference type="OrthoDB" id="3533074at2759"/>
<evidence type="ECO:0000313" key="2">
    <source>
        <dbReference type="EMBL" id="CAG8961170.1"/>
    </source>
</evidence>
<evidence type="ECO:0000313" key="3">
    <source>
        <dbReference type="Proteomes" id="UP000696280"/>
    </source>
</evidence>
<feature type="domain" description="2EXR" evidence="1">
    <location>
        <begin position="45"/>
        <end position="154"/>
    </location>
</feature>
<dbReference type="PANTHER" id="PTHR35910:SF6">
    <property type="entry name" value="2EXR DOMAIN-CONTAINING PROTEIN"/>
    <property type="match status" value="1"/>
</dbReference>
<proteinExistence type="predicted"/>
<name>A0A9N9LBG2_9HELO</name>
<gene>
    <name evidence="2" type="ORF">HYFRA_00002713</name>
</gene>
<organism evidence="2 3">
    <name type="scientific">Hymenoscyphus fraxineus</name>
    <dbReference type="NCBI Taxonomy" id="746836"/>
    <lineage>
        <taxon>Eukaryota</taxon>
        <taxon>Fungi</taxon>
        <taxon>Dikarya</taxon>
        <taxon>Ascomycota</taxon>
        <taxon>Pezizomycotina</taxon>
        <taxon>Leotiomycetes</taxon>
        <taxon>Helotiales</taxon>
        <taxon>Helotiaceae</taxon>
        <taxon>Hymenoscyphus</taxon>
    </lineage>
</organism>
<dbReference type="EMBL" id="CAJVRL010000103">
    <property type="protein sequence ID" value="CAG8961170.1"/>
    <property type="molecule type" value="Genomic_DNA"/>
</dbReference>
<protein>
    <recommendedName>
        <fullName evidence="1">2EXR domain-containing protein</fullName>
    </recommendedName>
</protein>
<evidence type="ECO:0000259" key="1">
    <source>
        <dbReference type="Pfam" id="PF20150"/>
    </source>
</evidence>
<keyword evidence="3" id="KW-1185">Reference proteome</keyword>
<dbReference type="PANTHER" id="PTHR35910">
    <property type="entry name" value="2EXR DOMAIN-CONTAINING PROTEIN"/>
    <property type="match status" value="1"/>
</dbReference>
<sequence>MPRDFQLKEPSLKQRLRGRLTNLFAKRPNYDEEDASSSASVTTKFTKFTQLPPEIRLLIWRQAYEDSDPRVFEATPALGRYIPFPTRQRTGSDRGIWQVRADNKLSLLAVCKESRSELLKRFVTPFHEGKTMTWDVQGIPHVENLLFDPKRDVLSFWCEMYRAFFATDILEGGYKFGVGLDILLDRSSVADGPWIVRPLEFEQAHGDISLDELMQS</sequence>
<comment type="caution">
    <text evidence="2">The sequence shown here is derived from an EMBL/GenBank/DDBJ whole genome shotgun (WGS) entry which is preliminary data.</text>
</comment>
<dbReference type="InterPro" id="IPR045518">
    <property type="entry name" value="2EXR"/>
</dbReference>
<reference evidence="2" key="1">
    <citation type="submission" date="2021-07" db="EMBL/GenBank/DDBJ databases">
        <authorList>
            <person name="Durling M."/>
        </authorList>
    </citation>
    <scope>NUCLEOTIDE SEQUENCE</scope>
</reference>
<dbReference type="Pfam" id="PF20150">
    <property type="entry name" value="2EXR"/>
    <property type="match status" value="1"/>
</dbReference>